<dbReference type="Proteomes" id="UP001155280">
    <property type="component" value="Unassembled WGS sequence"/>
</dbReference>
<evidence type="ECO:0000313" key="1">
    <source>
        <dbReference type="EMBL" id="MCP9199660.1"/>
    </source>
</evidence>
<evidence type="ECO:0000313" key="2">
    <source>
        <dbReference type="Proteomes" id="UP001155280"/>
    </source>
</evidence>
<gene>
    <name evidence="1" type="ORF">MKO06_07070</name>
</gene>
<dbReference type="InterPro" id="IPR014721">
    <property type="entry name" value="Ribsml_uS5_D2-typ_fold_subgr"/>
</dbReference>
<reference evidence="1" key="1">
    <citation type="submission" date="2022-07" db="EMBL/GenBank/DDBJ databases">
        <title>Gramela sediminis sp. nov., isolated from deep-sea sediment of the Indian Ocean.</title>
        <authorList>
            <person name="Shi H."/>
        </authorList>
    </citation>
    <scope>NUCLEOTIDE SEQUENCE</scope>
    <source>
        <strain evidence="1">GC03-9</strain>
    </source>
</reference>
<dbReference type="EMBL" id="JANCNS010000001">
    <property type="protein sequence ID" value="MCP9199660.1"/>
    <property type="molecule type" value="Genomic_DNA"/>
</dbReference>
<proteinExistence type="predicted"/>
<protein>
    <submittedName>
        <fullName evidence="1">GYDIA family GHMP kinase</fullName>
    </submittedName>
</protein>
<sequence length="310" mass="35133">MQHFNSNGKILLTGEYAVLDGAKALALPTRMGQSLQVSEIDEKDQIEWKSFDPENKIWFNAKFRTENGHFNPVLSEEDQKDPEAKTIADQLQKILQSAFRANPGKFENSYSLSTRLEFDRKWGLGSSSTLINNISNWLEIDPYSLLKESFGGSGYDIAAAQSNNPVTFQITKNGPVSFAADFNPDFKDRLFFVYLNRKQNSREAIAHYRNQNPEHLQKLIEKISGLTESIISCDSLQEFEMLVQAHETLISKAIELPKVKQQLFPDYPGCIKSLGGWGGDFILATGSSENQEYFRNKGYDTIFDYSDLIL</sequence>
<dbReference type="NCBIfam" id="NF040656">
    <property type="entry name" value="GHMP_GYDIA"/>
    <property type="match status" value="1"/>
</dbReference>
<dbReference type="RefSeq" id="WP_241550147.1">
    <property type="nucleotide sequence ID" value="NZ_JANCNS010000001.1"/>
</dbReference>
<dbReference type="InterPro" id="IPR020568">
    <property type="entry name" value="Ribosomal_Su5_D2-typ_SF"/>
</dbReference>
<keyword evidence="1" id="KW-0418">Kinase</keyword>
<dbReference type="InterPro" id="IPR047765">
    <property type="entry name" value="GHMP_GYDIA-like"/>
</dbReference>
<dbReference type="Gene3D" id="3.30.230.10">
    <property type="match status" value="1"/>
</dbReference>
<comment type="caution">
    <text evidence="1">The sequence shown here is derived from an EMBL/GenBank/DDBJ whole genome shotgun (WGS) entry which is preliminary data.</text>
</comment>
<keyword evidence="2" id="KW-1185">Reference proteome</keyword>
<dbReference type="GO" id="GO:0016301">
    <property type="term" value="F:kinase activity"/>
    <property type="evidence" value="ECO:0007669"/>
    <property type="project" value="UniProtKB-KW"/>
</dbReference>
<dbReference type="SUPFAM" id="SSF54211">
    <property type="entry name" value="Ribosomal protein S5 domain 2-like"/>
    <property type="match status" value="1"/>
</dbReference>
<accession>A0A9X2I4E9</accession>
<dbReference type="AlphaFoldDB" id="A0A9X2I4E9"/>
<keyword evidence="1" id="KW-0808">Transferase</keyword>
<organism evidence="1 2">
    <name type="scientific">Christiangramia oceanisediminis</name>
    <dbReference type="NCBI Taxonomy" id="2920386"/>
    <lineage>
        <taxon>Bacteria</taxon>
        <taxon>Pseudomonadati</taxon>
        <taxon>Bacteroidota</taxon>
        <taxon>Flavobacteriia</taxon>
        <taxon>Flavobacteriales</taxon>
        <taxon>Flavobacteriaceae</taxon>
        <taxon>Christiangramia</taxon>
    </lineage>
</organism>
<name>A0A9X2I4E9_9FLAO</name>